<organism evidence="2 3">
    <name type="scientific">Cardiocondyla obscurior</name>
    <dbReference type="NCBI Taxonomy" id="286306"/>
    <lineage>
        <taxon>Eukaryota</taxon>
        <taxon>Metazoa</taxon>
        <taxon>Ecdysozoa</taxon>
        <taxon>Arthropoda</taxon>
        <taxon>Hexapoda</taxon>
        <taxon>Insecta</taxon>
        <taxon>Pterygota</taxon>
        <taxon>Neoptera</taxon>
        <taxon>Endopterygota</taxon>
        <taxon>Hymenoptera</taxon>
        <taxon>Apocrita</taxon>
        <taxon>Aculeata</taxon>
        <taxon>Formicoidea</taxon>
        <taxon>Formicidae</taxon>
        <taxon>Myrmicinae</taxon>
        <taxon>Cardiocondyla</taxon>
    </lineage>
</organism>
<protein>
    <submittedName>
        <fullName evidence="2">Uncharacterized protein</fullName>
    </submittedName>
</protein>
<dbReference type="EMBL" id="JADYXP020000005">
    <property type="protein sequence ID" value="KAL0123774.1"/>
    <property type="molecule type" value="Genomic_DNA"/>
</dbReference>
<dbReference type="Proteomes" id="UP001430953">
    <property type="component" value="Unassembled WGS sequence"/>
</dbReference>
<evidence type="ECO:0000313" key="2">
    <source>
        <dbReference type="EMBL" id="KAL0123774.1"/>
    </source>
</evidence>
<gene>
    <name evidence="2" type="ORF">PUN28_005943</name>
</gene>
<feature type="region of interest" description="Disordered" evidence="1">
    <location>
        <begin position="45"/>
        <end position="66"/>
    </location>
</feature>
<accession>A0AAW2G6G7</accession>
<evidence type="ECO:0000256" key="1">
    <source>
        <dbReference type="SAM" id="MobiDB-lite"/>
    </source>
</evidence>
<comment type="caution">
    <text evidence="2">The sequence shown here is derived from an EMBL/GenBank/DDBJ whole genome shotgun (WGS) entry which is preliminary data.</text>
</comment>
<reference evidence="2 3" key="1">
    <citation type="submission" date="2023-03" db="EMBL/GenBank/DDBJ databases">
        <title>High recombination rates correlate with genetic variation in Cardiocondyla obscurior ants.</title>
        <authorList>
            <person name="Errbii M."/>
        </authorList>
    </citation>
    <scope>NUCLEOTIDE SEQUENCE [LARGE SCALE GENOMIC DNA]</scope>
    <source>
        <strain evidence="2">Alpha-2009</strain>
        <tissue evidence="2">Whole body</tissue>
    </source>
</reference>
<evidence type="ECO:0000313" key="3">
    <source>
        <dbReference type="Proteomes" id="UP001430953"/>
    </source>
</evidence>
<proteinExistence type="predicted"/>
<dbReference type="AlphaFoldDB" id="A0AAW2G6G7"/>
<name>A0AAW2G6G7_9HYME</name>
<sequence>MPCGREINDPPSVLLHLARRPRLVVPNFNPQCAWNQPRRPPQPCLGRRHCRRHPLPPPPSCSSTYR</sequence>
<keyword evidence="3" id="KW-1185">Reference proteome</keyword>